<dbReference type="PRINTS" id="PR00164">
    <property type="entry name" value="ABC2TRNSPORT"/>
</dbReference>
<dbReference type="GO" id="GO:0043190">
    <property type="term" value="C:ATP-binding cassette (ABC) transporter complex"/>
    <property type="evidence" value="ECO:0007669"/>
    <property type="project" value="InterPro"/>
</dbReference>
<keyword evidence="6" id="KW-0813">Transport</keyword>
<feature type="transmembrane region" description="Helical" evidence="6">
    <location>
        <begin position="327"/>
        <end position="350"/>
    </location>
</feature>
<comment type="similarity">
    <text evidence="6">Belongs to the ABC-2 integral membrane protein family.</text>
</comment>
<evidence type="ECO:0000256" key="1">
    <source>
        <dbReference type="ARBA" id="ARBA00004141"/>
    </source>
</evidence>
<feature type="transmembrane region" description="Helical" evidence="6">
    <location>
        <begin position="205"/>
        <end position="232"/>
    </location>
</feature>
<evidence type="ECO:0000256" key="6">
    <source>
        <dbReference type="RuleBase" id="RU361157"/>
    </source>
</evidence>
<evidence type="ECO:0000256" key="5">
    <source>
        <dbReference type="ARBA" id="ARBA00023251"/>
    </source>
</evidence>
<feature type="transmembrane region" description="Helical" evidence="6">
    <location>
        <begin position="21"/>
        <end position="40"/>
    </location>
</feature>
<accession>A0A286E5U1</accession>
<name>A0A286E5U1_9ACTN</name>
<keyword evidence="9" id="KW-1185">Reference proteome</keyword>
<keyword evidence="6" id="KW-1003">Cell membrane</keyword>
<dbReference type="InterPro" id="IPR047817">
    <property type="entry name" value="ABC2_TM_bact-type"/>
</dbReference>
<evidence type="ECO:0000256" key="4">
    <source>
        <dbReference type="ARBA" id="ARBA00023136"/>
    </source>
</evidence>
<evidence type="ECO:0000256" key="2">
    <source>
        <dbReference type="ARBA" id="ARBA00022692"/>
    </source>
</evidence>
<feature type="domain" description="ABC transmembrane type-2" evidence="7">
    <location>
        <begin position="118"/>
        <end position="353"/>
    </location>
</feature>
<organism evidence="8 9">
    <name type="scientific">Streptomyces zhaozhouensis</name>
    <dbReference type="NCBI Taxonomy" id="1300267"/>
    <lineage>
        <taxon>Bacteria</taxon>
        <taxon>Bacillati</taxon>
        <taxon>Actinomycetota</taxon>
        <taxon>Actinomycetes</taxon>
        <taxon>Kitasatosporales</taxon>
        <taxon>Streptomycetaceae</taxon>
        <taxon>Streptomyces</taxon>
    </lineage>
</organism>
<gene>
    <name evidence="8" type="ORF">SAMN06297387_12513</name>
</gene>
<dbReference type="Proteomes" id="UP000219072">
    <property type="component" value="Unassembled WGS sequence"/>
</dbReference>
<dbReference type="InterPro" id="IPR052902">
    <property type="entry name" value="ABC-2_transporter"/>
</dbReference>
<dbReference type="PROSITE" id="PS51012">
    <property type="entry name" value="ABC_TM2"/>
    <property type="match status" value="1"/>
</dbReference>
<proteinExistence type="inferred from homology"/>
<evidence type="ECO:0000259" key="7">
    <source>
        <dbReference type="PROSITE" id="PS51012"/>
    </source>
</evidence>
<dbReference type="Pfam" id="PF12698">
    <property type="entry name" value="ABC2_membrane_3"/>
    <property type="match status" value="1"/>
</dbReference>
<reference evidence="8 9" key="1">
    <citation type="submission" date="2017-09" db="EMBL/GenBank/DDBJ databases">
        <authorList>
            <person name="Ehlers B."/>
            <person name="Leendertz F.H."/>
        </authorList>
    </citation>
    <scope>NUCLEOTIDE SEQUENCE [LARGE SCALE GENOMIC DNA]</scope>
    <source>
        <strain evidence="8 9">CGMCC 4.7095</strain>
    </source>
</reference>
<dbReference type="EMBL" id="OCNE01000025">
    <property type="protein sequence ID" value="SOD66277.1"/>
    <property type="molecule type" value="Genomic_DNA"/>
</dbReference>
<dbReference type="OrthoDB" id="9778589at2"/>
<dbReference type="GO" id="GO:0140359">
    <property type="term" value="F:ABC-type transporter activity"/>
    <property type="evidence" value="ECO:0007669"/>
    <property type="project" value="InterPro"/>
</dbReference>
<comment type="subcellular location">
    <subcellularLocation>
        <location evidence="6">Cell membrane</location>
        <topology evidence="6">Multi-pass membrane protein</topology>
    </subcellularLocation>
    <subcellularLocation>
        <location evidence="1">Membrane</location>
        <topology evidence="1">Multi-pass membrane protein</topology>
    </subcellularLocation>
</comment>
<dbReference type="InterPro" id="IPR000412">
    <property type="entry name" value="ABC_2_transport"/>
</dbReference>
<dbReference type="PANTHER" id="PTHR43027:SF1">
    <property type="entry name" value="DOXORUBICIN RESISTANCE ABC TRANSPORTER PERMEASE PROTEIN DRRC-RELATED"/>
    <property type="match status" value="1"/>
</dbReference>
<dbReference type="AlphaFoldDB" id="A0A286E5U1"/>
<keyword evidence="3 6" id="KW-1133">Transmembrane helix</keyword>
<evidence type="ECO:0000313" key="8">
    <source>
        <dbReference type="EMBL" id="SOD66277.1"/>
    </source>
</evidence>
<keyword evidence="4 6" id="KW-0472">Membrane</keyword>
<keyword evidence="5" id="KW-0046">Antibiotic resistance</keyword>
<dbReference type="InterPro" id="IPR013525">
    <property type="entry name" value="ABC2_TM"/>
</dbReference>
<dbReference type="PANTHER" id="PTHR43027">
    <property type="entry name" value="DOXORUBICIN RESISTANCE ABC TRANSPORTER PERMEASE PROTEIN DRRC-RELATED"/>
    <property type="match status" value="1"/>
</dbReference>
<evidence type="ECO:0000256" key="3">
    <source>
        <dbReference type="ARBA" id="ARBA00022989"/>
    </source>
</evidence>
<protein>
    <recommendedName>
        <fullName evidence="6">Transport permease protein</fullName>
    </recommendedName>
</protein>
<keyword evidence="2 6" id="KW-0812">Transmembrane</keyword>
<feature type="transmembrane region" description="Helical" evidence="6">
    <location>
        <begin position="273"/>
        <end position="292"/>
    </location>
</feature>
<feature type="transmembrane region" description="Helical" evidence="6">
    <location>
        <begin position="165"/>
        <end position="185"/>
    </location>
</feature>
<evidence type="ECO:0000313" key="9">
    <source>
        <dbReference type="Proteomes" id="UP000219072"/>
    </source>
</evidence>
<dbReference type="RefSeq" id="WP_097233663.1">
    <property type="nucleotide sequence ID" value="NZ_OCNE01000025.1"/>
</dbReference>
<sequence length="355" mass="38357">MSAFKSLSLAMVKGQLRDRTAAFFTLVFPLMFLLLFGALFQNDSAPRSHVLQVGEVAVLDEMPAEQRRGLSEALDVEQTDDREEALSRVSDGDVDAAVWEDEEGRIELRYSAADAARAGTVQGLMQSLVQSANLAATGQPATYELATDQVEDKSVKAIQYLAPGLLGWAIAMGSSFMSAFTLVNWRKKRILRRLWLAPVSPGTVIGARIGVSLGMAFLQTALFLAIAVIPFYGLKLTGSWWLVLPLVASGTLAFMSVGLLIGAWAKSEEAANAVLQLVVMPMAFLSGSFFPLENMPGWLRTVSNVMPLKHLNEASQGVLSRGESWGAALPAIGGLLLFAAVLTFVASRLFRWDDA</sequence>
<feature type="transmembrane region" description="Helical" evidence="6">
    <location>
        <begin position="238"/>
        <end position="261"/>
    </location>
</feature>
<dbReference type="GO" id="GO:0046677">
    <property type="term" value="P:response to antibiotic"/>
    <property type="evidence" value="ECO:0007669"/>
    <property type="project" value="UniProtKB-KW"/>
</dbReference>